<dbReference type="InterPro" id="IPR036188">
    <property type="entry name" value="FAD/NAD-bd_sf"/>
</dbReference>
<dbReference type="InterPro" id="IPR050641">
    <property type="entry name" value="RIFMO-like"/>
</dbReference>
<dbReference type="InterPro" id="IPR002938">
    <property type="entry name" value="FAD-bd"/>
</dbReference>
<evidence type="ECO:0000256" key="3">
    <source>
        <dbReference type="ARBA" id="ARBA00022827"/>
    </source>
</evidence>
<comment type="cofactor">
    <cofactor evidence="1">
        <name>FAD</name>
        <dbReference type="ChEBI" id="CHEBI:57692"/>
    </cofactor>
</comment>
<dbReference type="Proteomes" id="UP000605568">
    <property type="component" value="Unassembled WGS sequence"/>
</dbReference>
<feature type="domain" description="FAD-binding" evidence="4">
    <location>
        <begin position="2"/>
        <end position="318"/>
    </location>
</feature>
<keyword evidence="2" id="KW-0285">Flavoprotein</keyword>
<reference evidence="6" key="1">
    <citation type="journal article" date="2019" name="Int. J. Syst. Evol. Microbiol.">
        <title>The Global Catalogue of Microorganisms (GCM) 10K type strain sequencing project: providing services to taxonomists for standard genome sequencing and annotation.</title>
        <authorList>
            <consortium name="The Broad Institute Genomics Platform"/>
            <consortium name="The Broad Institute Genome Sequencing Center for Infectious Disease"/>
            <person name="Wu L."/>
            <person name="Ma J."/>
        </authorList>
    </citation>
    <scope>NUCLEOTIDE SEQUENCE [LARGE SCALE GENOMIC DNA]</scope>
    <source>
        <strain evidence="6">CGMCC 4.7367</strain>
    </source>
</reference>
<dbReference type="PANTHER" id="PTHR43004">
    <property type="entry name" value="TRK SYSTEM POTASSIUM UPTAKE PROTEIN"/>
    <property type="match status" value="1"/>
</dbReference>
<evidence type="ECO:0000313" key="5">
    <source>
        <dbReference type="EMBL" id="GHH37941.1"/>
    </source>
</evidence>
<accession>A0ABQ3MEG5</accession>
<comment type="caution">
    <text evidence="5">The sequence shown here is derived from an EMBL/GenBank/DDBJ whole genome shotgun (WGS) entry which is preliminary data.</text>
</comment>
<dbReference type="Pfam" id="PF01494">
    <property type="entry name" value="FAD_binding_3"/>
    <property type="match status" value="1"/>
</dbReference>
<evidence type="ECO:0000256" key="2">
    <source>
        <dbReference type="ARBA" id="ARBA00022630"/>
    </source>
</evidence>
<protein>
    <recommendedName>
        <fullName evidence="4">FAD-binding domain-containing protein</fullName>
    </recommendedName>
</protein>
<dbReference type="EMBL" id="BNAR01000003">
    <property type="protein sequence ID" value="GHH37941.1"/>
    <property type="molecule type" value="Genomic_DNA"/>
</dbReference>
<evidence type="ECO:0000313" key="6">
    <source>
        <dbReference type="Proteomes" id="UP000605568"/>
    </source>
</evidence>
<dbReference type="PRINTS" id="PR00420">
    <property type="entry name" value="RNGMNOXGNASE"/>
</dbReference>
<keyword evidence="3" id="KW-0274">FAD</keyword>
<name>A0ABQ3MEG5_9PSEU</name>
<evidence type="ECO:0000259" key="4">
    <source>
        <dbReference type="Pfam" id="PF01494"/>
    </source>
</evidence>
<dbReference type="Gene3D" id="3.50.50.60">
    <property type="entry name" value="FAD/NAD(P)-binding domain"/>
    <property type="match status" value="1"/>
</dbReference>
<keyword evidence="6" id="KW-1185">Reference proteome</keyword>
<dbReference type="PANTHER" id="PTHR43004:SF19">
    <property type="entry name" value="BINDING MONOOXYGENASE, PUTATIVE (JCVI)-RELATED"/>
    <property type="match status" value="1"/>
</dbReference>
<evidence type="ECO:0000256" key="1">
    <source>
        <dbReference type="ARBA" id="ARBA00001974"/>
    </source>
</evidence>
<proteinExistence type="predicted"/>
<gene>
    <name evidence="5" type="ORF">GCM10017774_27570</name>
</gene>
<dbReference type="SUPFAM" id="SSF51905">
    <property type="entry name" value="FAD/NAD(P)-binding domain"/>
    <property type="match status" value="1"/>
</dbReference>
<dbReference type="Gene3D" id="3.30.70.2450">
    <property type="match status" value="1"/>
</dbReference>
<organism evidence="5 6">
    <name type="scientific">Lentzea cavernae</name>
    <dbReference type="NCBI Taxonomy" id="2020703"/>
    <lineage>
        <taxon>Bacteria</taxon>
        <taxon>Bacillati</taxon>
        <taxon>Actinomycetota</taxon>
        <taxon>Actinomycetes</taxon>
        <taxon>Pseudonocardiales</taxon>
        <taxon>Pseudonocardiaceae</taxon>
        <taxon>Lentzea</taxon>
    </lineage>
</organism>
<sequence>MGLTAALFLARAGVPSVVLEAAGQRDRAGSRSICVQRDVLEILERVGVGQAVADAGVTWYTGRTYHRDREVLTLTFPEGGGFPPFVNTPQTVVERLLEERVRAEPLIELRYGHAFESLTQDDEGVSTQDGIRVTHCIGADGAHSTVRQVLGIPFEGFSFDDRFIIADVRVDLDFAAPERRFYFDPPWNPRRGEVPPSQVLVHPQPGGVWRIDWQVAEDVQLTEDHVRAIVGDRPYEIVWQSTYRFHQRRAARFRDGRGLLAGDAAHVMSPFGARGLNSGICDADNAAWKIAADRRGEAGPHLLASYDTERGAAADENLRITGETMRFLVPGTPEERAHRQHALETGEGIDSGKLFTPFAYEGGGVLVEGSRTAGPGFTVRDGLLIRPDGHVAGTDDEGTRRRALGW</sequence>